<keyword evidence="4" id="KW-1185">Reference proteome</keyword>
<sequence>MDMELNINSAKCRSCYFDNLKILLITLVVVGHTIEPLIGSNPNIKLIYNFIYSFHMPLFVFISGYFSKNISSDKKFFSKITGILMYYIIFQLLYCLFNIYVLKEENFKITFVNPYWITWYLLSLVIWSLILPYFSKIKYSVIITLVISILSGYDNNIGYYLSLSRTITFFPYFLMGYFCKEYHIDTVRKYIRKKYAVLGLLIVFLLIYLLNDKIDYRWFYGSYSYSQLDSLNYPEYIMRIFTYFIAVTISTIVLILIPDKNLLFTKLGSRTIAVYGFHGFIIKILVKYNFFNYVDSLISEVSIIILSLLIVMLLSSQFMNKITKIIIHPKFFEQINLSKI</sequence>
<dbReference type="Pfam" id="PF01757">
    <property type="entry name" value="Acyl_transf_3"/>
    <property type="match status" value="1"/>
</dbReference>
<dbReference type="RefSeq" id="WP_229981349.1">
    <property type="nucleotide sequence ID" value="NZ_JAJJPB010000008.1"/>
</dbReference>
<feature type="transmembrane region" description="Helical" evidence="1">
    <location>
        <begin position="137"/>
        <end position="153"/>
    </location>
</feature>
<feature type="transmembrane region" description="Helical" evidence="1">
    <location>
        <begin position="297"/>
        <end position="315"/>
    </location>
</feature>
<keyword evidence="1" id="KW-0472">Membrane</keyword>
<evidence type="ECO:0000259" key="2">
    <source>
        <dbReference type="Pfam" id="PF01757"/>
    </source>
</evidence>
<keyword evidence="1" id="KW-0812">Transmembrane</keyword>
<gene>
    <name evidence="3" type="ORF">LN736_08620</name>
</gene>
<dbReference type="InterPro" id="IPR052734">
    <property type="entry name" value="Nod_factor_acetyltransferase"/>
</dbReference>
<evidence type="ECO:0000256" key="1">
    <source>
        <dbReference type="SAM" id="Phobius"/>
    </source>
</evidence>
<dbReference type="EMBL" id="JAJJPB010000008">
    <property type="protein sequence ID" value="MCC9294916.1"/>
    <property type="molecule type" value="Genomic_DNA"/>
</dbReference>
<feature type="transmembrane region" description="Helical" evidence="1">
    <location>
        <begin position="50"/>
        <end position="68"/>
    </location>
</feature>
<dbReference type="GO" id="GO:0016746">
    <property type="term" value="F:acyltransferase activity"/>
    <property type="evidence" value="ECO:0007669"/>
    <property type="project" value="UniProtKB-KW"/>
</dbReference>
<keyword evidence="1" id="KW-1133">Transmembrane helix</keyword>
<evidence type="ECO:0000313" key="3">
    <source>
        <dbReference type="EMBL" id="MCC9294916.1"/>
    </source>
</evidence>
<keyword evidence="3" id="KW-0012">Acyltransferase</keyword>
<feature type="transmembrane region" description="Helical" evidence="1">
    <location>
        <begin position="20"/>
        <end position="38"/>
    </location>
</feature>
<feature type="transmembrane region" description="Helical" evidence="1">
    <location>
        <begin position="191"/>
        <end position="210"/>
    </location>
</feature>
<reference evidence="3" key="1">
    <citation type="submission" date="2021-11" db="EMBL/GenBank/DDBJ databases">
        <authorList>
            <person name="Qingchun L."/>
            <person name="Dong Z."/>
            <person name="Zongwei Q."/>
            <person name="Jia Z."/>
            <person name="Duotao L."/>
        </authorList>
    </citation>
    <scope>NUCLEOTIDE SEQUENCE</scope>
    <source>
        <strain evidence="3">WLY-B-L2</strain>
    </source>
</reference>
<feature type="transmembrane region" description="Helical" evidence="1">
    <location>
        <begin position="236"/>
        <end position="257"/>
    </location>
</feature>
<dbReference type="InterPro" id="IPR002656">
    <property type="entry name" value="Acyl_transf_3_dom"/>
</dbReference>
<name>A0ABS8N5G5_9CLOT</name>
<dbReference type="Proteomes" id="UP001165422">
    <property type="component" value="Unassembled WGS sequence"/>
</dbReference>
<evidence type="ECO:0000313" key="4">
    <source>
        <dbReference type="Proteomes" id="UP001165422"/>
    </source>
</evidence>
<dbReference type="PANTHER" id="PTHR37312:SF1">
    <property type="entry name" value="MEMBRANE-BOUND ACYLTRANSFERASE YKRP-RELATED"/>
    <property type="match status" value="1"/>
</dbReference>
<organism evidence="3 4">
    <name type="scientific">Clostridium aromativorans</name>
    <dbReference type="NCBI Taxonomy" id="2836848"/>
    <lineage>
        <taxon>Bacteria</taxon>
        <taxon>Bacillati</taxon>
        <taxon>Bacillota</taxon>
        <taxon>Clostridia</taxon>
        <taxon>Eubacteriales</taxon>
        <taxon>Clostridiaceae</taxon>
        <taxon>Clostridium</taxon>
    </lineage>
</organism>
<proteinExistence type="predicted"/>
<keyword evidence="3" id="KW-0808">Transferase</keyword>
<dbReference type="PANTHER" id="PTHR37312">
    <property type="entry name" value="MEMBRANE-BOUND ACYLTRANSFERASE YKRP-RELATED"/>
    <property type="match status" value="1"/>
</dbReference>
<feature type="transmembrane region" description="Helical" evidence="1">
    <location>
        <begin position="80"/>
        <end position="101"/>
    </location>
</feature>
<feature type="transmembrane region" description="Helical" evidence="1">
    <location>
        <begin position="113"/>
        <end position="130"/>
    </location>
</feature>
<comment type="caution">
    <text evidence="3">The sequence shown here is derived from an EMBL/GenBank/DDBJ whole genome shotgun (WGS) entry which is preliminary data.</text>
</comment>
<feature type="domain" description="Acyltransferase 3" evidence="2">
    <location>
        <begin position="16"/>
        <end position="314"/>
    </location>
</feature>
<accession>A0ABS8N5G5</accession>
<protein>
    <submittedName>
        <fullName evidence="3">Acyltransferase family protein</fullName>
    </submittedName>
</protein>
<feature type="transmembrane region" description="Helical" evidence="1">
    <location>
        <begin position="269"/>
        <end position="291"/>
    </location>
</feature>